<feature type="domain" description="Periplasmic copper-binding protein NosD beta helix" evidence="4">
    <location>
        <begin position="160"/>
        <end position="347"/>
    </location>
</feature>
<dbReference type="PANTHER" id="PTHR22990:SF15">
    <property type="entry name" value="F-BOX ONLY PROTEIN 10"/>
    <property type="match status" value="1"/>
</dbReference>
<dbReference type="Proteomes" id="UP000001366">
    <property type="component" value="Chromosome"/>
</dbReference>
<proteinExistence type="predicted"/>
<dbReference type="Pfam" id="PF05048">
    <property type="entry name" value="NosD"/>
    <property type="match status" value="1"/>
</dbReference>
<keyword evidence="3" id="KW-0833">Ubl conjugation pathway</keyword>
<dbReference type="PaxDb" id="123214-PERMA_1260"/>
<dbReference type="EMBL" id="CP001230">
    <property type="protein sequence ID" value="ACO03271.1"/>
    <property type="molecule type" value="Genomic_DNA"/>
</dbReference>
<dbReference type="PANTHER" id="PTHR22990">
    <property type="entry name" value="F-BOX ONLY PROTEIN"/>
    <property type="match status" value="1"/>
</dbReference>
<dbReference type="InterPro" id="IPR011050">
    <property type="entry name" value="Pectin_lyase_fold/virulence"/>
</dbReference>
<dbReference type="HOGENOM" id="CLU_041882_1_1_0"/>
<dbReference type="SUPFAM" id="SSF51126">
    <property type="entry name" value="Pectin lyase-like"/>
    <property type="match status" value="1"/>
</dbReference>
<evidence type="ECO:0000256" key="1">
    <source>
        <dbReference type="ARBA" id="ARBA00004906"/>
    </source>
</evidence>
<evidence type="ECO:0000256" key="3">
    <source>
        <dbReference type="ARBA" id="ARBA00022786"/>
    </source>
</evidence>
<evidence type="ECO:0000256" key="2">
    <source>
        <dbReference type="ARBA" id="ARBA00022737"/>
    </source>
</evidence>
<dbReference type="AlphaFoldDB" id="C0QQT7"/>
<gene>
    <name evidence="5" type="ordered locus">PERMA_1260</name>
</gene>
<dbReference type="STRING" id="123214.PERMA_1260"/>
<dbReference type="InterPro" id="IPR007742">
    <property type="entry name" value="NosD_dom"/>
</dbReference>
<evidence type="ECO:0000313" key="5">
    <source>
        <dbReference type="EMBL" id="ACO03271.1"/>
    </source>
</evidence>
<dbReference type="InterPro" id="IPR012334">
    <property type="entry name" value="Pectin_lyas_fold"/>
</dbReference>
<dbReference type="eggNOG" id="COG3420">
    <property type="taxonomic scope" value="Bacteria"/>
</dbReference>
<keyword evidence="6" id="KW-1185">Reference proteome</keyword>
<comment type="pathway">
    <text evidence="1">Protein modification; protein ubiquitination.</text>
</comment>
<reference evidence="5 6" key="1">
    <citation type="journal article" date="2009" name="J. Bacteriol.">
        <title>Complete and draft genome sequences of six members of the Aquificales.</title>
        <authorList>
            <person name="Reysenbach A.L."/>
            <person name="Hamamura N."/>
            <person name="Podar M."/>
            <person name="Griffiths E."/>
            <person name="Ferreira S."/>
            <person name="Hochstein R."/>
            <person name="Heidelberg J."/>
            <person name="Johnson J."/>
            <person name="Mead D."/>
            <person name="Pohorille A."/>
            <person name="Sarmiento M."/>
            <person name="Schweighofer K."/>
            <person name="Seshadri R."/>
            <person name="Voytek M.A."/>
        </authorList>
    </citation>
    <scope>NUCLEOTIDE SEQUENCE [LARGE SCALE GENOMIC DNA]</scope>
    <source>
        <strain evidence="6">DSM 14350 / EX-H1</strain>
    </source>
</reference>
<name>C0QQT7_PERMH</name>
<dbReference type="NCBIfam" id="TIGR04247">
    <property type="entry name" value="NosD_copper_fam"/>
    <property type="match status" value="1"/>
</dbReference>
<dbReference type="Gene3D" id="2.160.20.10">
    <property type="entry name" value="Single-stranded right-handed beta-helix, Pectin lyase-like"/>
    <property type="match status" value="1"/>
</dbReference>
<sequence>MIFLTFQLLHSYGETLTVCKEGCKYSSIKEALSYAKDGDRIVVKKGVYKEGNIVVGKSISLIGEDYPVLDGEGKYEILTVKANNVTVEGFIFKNSGKSYIEDIAALKVIASKGCVIRKNKFFKNFWAIYLAKSKECLIEENYIKGPAKRRKLAEKGVTETGFGNGIHLWYCRYITIDNNYISNHRDGIYFEFVKDSVIIGNLSEDNLRYGLHFMFSHRDIYINNVFRHNGAGVAVMYTKKVHMEGNRFEYNWGPATFGLLLKDITDSFITHNIFYKNTTGIFSDNTIRTRIEENDFIENGLALKIYSNSTDNIIRHNNFIENTFNVVTNSFHNPNKYTENYWSDYKGFDLNRDGIGDIPYRPVSLFGYFTENYPQSIILTRSFFIYLLDLVERIFPMLIPESLVDNKPLMRKYEWLK</sequence>
<dbReference type="InterPro" id="IPR026464">
    <property type="entry name" value="NosD_copper_fam"/>
</dbReference>
<dbReference type="InterPro" id="IPR022441">
    <property type="entry name" value="Para_beta_helix_rpt-2"/>
</dbReference>
<keyword evidence="2" id="KW-0677">Repeat</keyword>
<protein>
    <submittedName>
        <fullName evidence="5">Periplasmic copper-binding protein NosD</fullName>
    </submittedName>
</protein>
<accession>C0QQT7</accession>
<evidence type="ECO:0000259" key="4">
    <source>
        <dbReference type="Pfam" id="PF05048"/>
    </source>
</evidence>
<dbReference type="NCBIfam" id="TIGR03804">
    <property type="entry name" value="para_beta_helix"/>
    <property type="match status" value="1"/>
</dbReference>
<dbReference type="InterPro" id="IPR006626">
    <property type="entry name" value="PbH1"/>
</dbReference>
<dbReference type="InterPro" id="IPR051550">
    <property type="entry name" value="SCF-Subunits/Alg-Epimerases"/>
</dbReference>
<evidence type="ECO:0000313" key="6">
    <source>
        <dbReference type="Proteomes" id="UP000001366"/>
    </source>
</evidence>
<dbReference type="SMART" id="SM00710">
    <property type="entry name" value="PbH1"/>
    <property type="match status" value="10"/>
</dbReference>
<dbReference type="KEGG" id="pmx:PERMA_1260"/>
<organism evidence="5 6">
    <name type="scientific">Persephonella marina (strain DSM 14350 / EX-H1)</name>
    <dbReference type="NCBI Taxonomy" id="123214"/>
    <lineage>
        <taxon>Bacteria</taxon>
        <taxon>Pseudomonadati</taxon>
        <taxon>Aquificota</taxon>
        <taxon>Aquificia</taxon>
        <taxon>Aquificales</taxon>
        <taxon>Hydrogenothermaceae</taxon>
        <taxon>Persephonella</taxon>
    </lineage>
</organism>